<dbReference type="PANTHER" id="PTHR33284">
    <property type="entry name" value="RIBOSOMAL PROTEIN L25/GLN-TRNA SYNTHETASE, ANTI-CODON-BINDING DOMAIN-CONTAINING PROTEIN"/>
    <property type="match status" value="1"/>
</dbReference>
<feature type="domain" description="Large ribosomal subunit protein bL25 L25" evidence="6">
    <location>
        <begin position="8"/>
        <end position="97"/>
    </location>
</feature>
<dbReference type="Gene3D" id="2.40.240.10">
    <property type="entry name" value="Ribosomal Protein L25, Chain P"/>
    <property type="match status" value="1"/>
</dbReference>
<evidence type="ECO:0000259" key="6">
    <source>
        <dbReference type="Pfam" id="PF01386"/>
    </source>
</evidence>
<dbReference type="RefSeq" id="WP_050061232.1">
    <property type="nucleotide sequence ID" value="NZ_JACHEK010000011.1"/>
</dbReference>
<dbReference type="InterPro" id="IPR020056">
    <property type="entry name" value="Rbsml_bL25/Gln-tRNA_synth_N"/>
</dbReference>
<dbReference type="InterPro" id="IPR001021">
    <property type="entry name" value="Ribosomal_bL25_long"/>
</dbReference>
<name>A0A841JZJ6_9BACT</name>
<dbReference type="PANTHER" id="PTHR33284:SF1">
    <property type="entry name" value="RIBOSOMAL PROTEIN L25_GLN-TRNA SYNTHETASE, ANTI-CODON-BINDING DOMAIN-CONTAINING PROTEIN"/>
    <property type="match status" value="1"/>
</dbReference>
<dbReference type="InterPro" id="IPR011035">
    <property type="entry name" value="Ribosomal_bL25/Gln-tRNA_synth"/>
</dbReference>
<evidence type="ECO:0000256" key="5">
    <source>
        <dbReference type="HAMAP-Rule" id="MF_01334"/>
    </source>
</evidence>
<gene>
    <name evidence="5" type="primary">rplY</name>
    <name evidence="5" type="synonym">ctc</name>
    <name evidence="8" type="ORF">HNQ77_004894</name>
</gene>
<dbReference type="OrthoDB" id="9790002at2"/>
<dbReference type="InterPro" id="IPR029751">
    <property type="entry name" value="Ribosomal_L25_dom"/>
</dbReference>
<evidence type="ECO:0000256" key="1">
    <source>
        <dbReference type="ARBA" id="ARBA00022730"/>
    </source>
</evidence>
<dbReference type="GO" id="GO:0022625">
    <property type="term" value="C:cytosolic large ribosomal subunit"/>
    <property type="evidence" value="ECO:0007669"/>
    <property type="project" value="TreeGrafter"/>
</dbReference>
<protein>
    <recommendedName>
        <fullName evidence="5">Large ribosomal subunit protein bL25</fullName>
    </recommendedName>
    <alternativeName>
        <fullName evidence="5">General stress protein CTC</fullName>
    </alternativeName>
</protein>
<dbReference type="Gene3D" id="2.170.120.20">
    <property type="entry name" value="Ribosomal protein L25, beta domain"/>
    <property type="match status" value="1"/>
</dbReference>
<keyword evidence="2 5" id="KW-0694">RNA-binding</keyword>
<keyword evidence="4 5" id="KW-0687">Ribonucleoprotein</keyword>
<dbReference type="GO" id="GO:0003735">
    <property type="term" value="F:structural constituent of ribosome"/>
    <property type="evidence" value="ECO:0007669"/>
    <property type="project" value="InterPro"/>
</dbReference>
<dbReference type="Pfam" id="PF14693">
    <property type="entry name" value="Ribosomal_TL5_C"/>
    <property type="match status" value="1"/>
</dbReference>
<dbReference type="HAMAP" id="MF_01334">
    <property type="entry name" value="Ribosomal_bL25_CTC"/>
    <property type="match status" value="1"/>
</dbReference>
<evidence type="ECO:0000256" key="2">
    <source>
        <dbReference type="ARBA" id="ARBA00022884"/>
    </source>
</evidence>
<keyword evidence="3 5" id="KW-0689">Ribosomal protein</keyword>
<evidence type="ECO:0000313" key="8">
    <source>
        <dbReference type="EMBL" id="MBB6146913.1"/>
    </source>
</evidence>
<evidence type="ECO:0000313" key="9">
    <source>
        <dbReference type="Proteomes" id="UP000538666"/>
    </source>
</evidence>
<dbReference type="Pfam" id="PF01386">
    <property type="entry name" value="Ribosomal_L25p"/>
    <property type="match status" value="1"/>
</dbReference>
<dbReference type="NCBIfam" id="TIGR00731">
    <property type="entry name" value="bL25_bact_ctc"/>
    <property type="match status" value="1"/>
</dbReference>
<evidence type="ECO:0000259" key="7">
    <source>
        <dbReference type="Pfam" id="PF14693"/>
    </source>
</evidence>
<evidence type="ECO:0000256" key="4">
    <source>
        <dbReference type="ARBA" id="ARBA00023274"/>
    </source>
</evidence>
<dbReference type="AlphaFoldDB" id="A0A841JZJ6"/>
<sequence>MISQEIVAATPREGKFNKNAARRVRVRGKIPAVVYGAAEPAIAIEVDPKQIQKILHSDSGHNSIFDLEITGSTAKTKAMIVDWQYEPIKGNLIHIDLKRIALDKAIRVEVPIQLTGTPVGVKTQGGILDQVLREVEIECLPGDIPSHINVDVSNLALGAVLRVADLPHGDKLKFLSDEDTTVAHVISIKEEAAPTADALAAGGPAEPVVVKKGKAETAEGAADKGAKK</sequence>
<comment type="similarity">
    <text evidence="5">Belongs to the bacterial ribosomal protein bL25 family. CTC subfamily.</text>
</comment>
<dbReference type="InterPro" id="IPR020930">
    <property type="entry name" value="Ribosomal_uL5_bac-type"/>
</dbReference>
<proteinExistence type="inferred from homology"/>
<comment type="caution">
    <text evidence="8">The sequence shown here is derived from an EMBL/GenBank/DDBJ whole genome shotgun (WGS) entry which is preliminary data.</text>
</comment>
<dbReference type="InterPro" id="IPR020057">
    <property type="entry name" value="Ribosomal_bL25_b-dom"/>
</dbReference>
<comment type="function">
    <text evidence="5">This is one of the proteins that binds to the 5S RNA in the ribosome where it forms part of the central protuberance.</text>
</comment>
<feature type="domain" description="Large ribosomal subunit protein bL25 beta" evidence="7">
    <location>
        <begin position="106"/>
        <end position="186"/>
    </location>
</feature>
<organism evidence="8 9">
    <name type="scientific">Silvibacterium bohemicum</name>
    <dbReference type="NCBI Taxonomy" id="1577686"/>
    <lineage>
        <taxon>Bacteria</taxon>
        <taxon>Pseudomonadati</taxon>
        <taxon>Acidobacteriota</taxon>
        <taxon>Terriglobia</taxon>
        <taxon>Terriglobales</taxon>
        <taxon>Acidobacteriaceae</taxon>
        <taxon>Silvibacterium</taxon>
    </lineage>
</organism>
<dbReference type="EMBL" id="JACHEK010000011">
    <property type="protein sequence ID" value="MBB6146913.1"/>
    <property type="molecule type" value="Genomic_DNA"/>
</dbReference>
<comment type="subunit">
    <text evidence="5">Part of the 50S ribosomal subunit; part of the 5S rRNA/L5/L18/L25 subcomplex. Contacts the 5S rRNA. Binds to the 5S rRNA independently of L5 and L18.</text>
</comment>
<dbReference type="SUPFAM" id="SSF50715">
    <property type="entry name" value="Ribosomal protein L25-like"/>
    <property type="match status" value="1"/>
</dbReference>
<reference evidence="8 9" key="1">
    <citation type="submission" date="2020-08" db="EMBL/GenBank/DDBJ databases">
        <title>Genomic Encyclopedia of Type Strains, Phase IV (KMG-IV): sequencing the most valuable type-strain genomes for metagenomic binning, comparative biology and taxonomic classification.</title>
        <authorList>
            <person name="Goeker M."/>
        </authorList>
    </citation>
    <scope>NUCLEOTIDE SEQUENCE [LARGE SCALE GENOMIC DNA]</scope>
    <source>
        <strain evidence="8 9">DSM 103733</strain>
    </source>
</reference>
<keyword evidence="9" id="KW-1185">Reference proteome</keyword>
<evidence type="ECO:0000256" key="3">
    <source>
        <dbReference type="ARBA" id="ARBA00022980"/>
    </source>
</evidence>
<dbReference type="GO" id="GO:0006412">
    <property type="term" value="P:translation"/>
    <property type="evidence" value="ECO:0007669"/>
    <property type="project" value="UniProtKB-UniRule"/>
</dbReference>
<dbReference type="CDD" id="cd00495">
    <property type="entry name" value="Ribosomal_L25_TL5_CTC"/>
    <property type="match status" value="1"/>
</dbReference>
<dbReference type="InterPro" id="IPR037121">
    <property type="entry name" value="Ribosomal_bL25_C"/>
</dbReference>
<dbReference type="Proteomes" id="UP000538666">
    <property type="component" value="Unassembled WGS sequence"/>
</dbReference>
<keyword evidence="1 5" id="KW-0699">rRNA-binding</keyword>
<dbReference type="GO" id="GO:0008097">
    <property type="term" value="F:5S rRNA binding"/>
    <property type="evidence" value="ECO:0007669"/>
    <property type="project" value="InterPro"/>
</dbReference>
<accession>A0A841JZJ6</accession>